<proteinExistence type="predicted"/>
<dbReference type="Pfam" id="PF07228">
    <property type="entry name" value="SpoIIE"/>
    <property type="match status" value="1"/>
</dbReference>
<evidence type="ECO:0000313" key="4">
    <source>
        <dbReference type="Proteomes" id="UP001569963"/>
    </source>
</evidence>
<comment type="caution">
    <text evidence="3">The sequence shown here is derived from an EMBL/GenBank/DDBJ whole genome shotgun (WGS) entry which is preliminary data.</text>
</comment>
<reference evidence="3 4" key="1">
    <citation type="submission" date="2023-11" db="EMBL/GenBank/DDBJ databases">
        <title>Actinomadura monticuli sp. nov., isolated from volcanic ash.</title>
        <authorList>
            <person name="Lee S.D."/>
            <person name="Yang H."/>
            <person name="Kim I.S."/>
        </authorList>
    </citation>
    <scope>NUCLEOTIDE SEQUENCE [LARGE SCALE GENOMIC DNA]</scope>
    <source>
        <strain evidence="3 4">DLS-62</strain>
    </source>
</reference>
<dbReference type="InterPro" id="IPR036457">
    <property type="entry name" value="PPM-type-like_dom_sf"/>
</dbReference>
<dbReference type="Proteomes" id="UP001569963">
    <property type="component" value="Unassembled WGS sequence"/>
</dbReference>
<accession>A0ABV4QJ57</accession>
<dbReference type="InterPro" id="IPR001932">
    <property type="entry name" value="PPM-type_phosphatase-like_dom"/>
</dbReference>
<sequence length="233" mass="25142">MRTQSSRLPAAPRLRSDFHAVLPTSFGTRILIGDVLGTGEPARRTADAALGGFRRLAPGEPTLPGLADRMHSLLAPMAEDGEFVTALLLTLREDTAEMVCCGGPPPLLIREGRVLPVEALPSYPPLTLLDAGGQWPETTTVPLRHNDRLLLHPHGPIQTRHEQGHADSLAERAAALCADDPAKTLESIQADLLDHAVGALRLPPTLLLAHLERHAPRPETEPAVAHWTVRPDE</sequence>
<feature type="domain" description="PPM-type phosphatase" evidence="2">
    <location>
        <begin position="1"/>
        <end position="202"/>
    </location>
</feature>
<name>A0ABV4QJ57_9ACTN</name>
<evidence type="ECO:0000256" key="1">
    <source>
        <dbReference type="ARBA" id="ARBA00022801"/>
    </source>
</evidence>
<dbReference type="EMBL" id="JAXCEI010000013">
    <property type="protein sequence ID" value="MFA1542599.1"/>
    <property type="molecule type" value="Genomic_DNA"/>
</dbReference>
<dbReference type="Gene3D" id="3.60.40.10">
    <property type="entry name" value="PPM-type phosphatase domain"/>
    <property type="match status" value="1"/>
</dbReference>
<keyword evidence="4" id="KW-1185">Reference proteome</keyword>
<organism evidence="3 4">
    <name type="scientific">Actinomadura monticuli</name>
    <dbReference type="NCBI Taxonomy" id="3097367"/>
    <lineage>
        <taxon>Bacteria</taxon>
        <taxon>Bacillati</taxon>
        <taxon>Actinomycetota</taxon>
        <taxon>Actinomycetes</taxon>
        <taxon>Streptosporangiales</taxon>
        <taxon>Thermomonosporaceae</taxon>
        <taxon>Actinomadura</taxon>
    </lineage>
</organism>
<dbReference type="InterPro" id="IPR052016">
    <property type="entry name" value="Bact_Sigma-Reg"/>
</dbReference>
<dbReference type="PANTHER" id="PTHR43156">
    <property type="entry name" value="STAGE II SPORULATION PROTEIN E-RELATED"/>
    <property type="match status" value="1"/>
</dbReference>
<dbReference type="PANTHER" id="PTHR43156:SF2">
    <property type="entry name" value="STAGE II SPORULATION PROTEIN E"/>
    <property type="match status" value="1"/>
</dbReference>
<protein>
    <submittedName>
        <fullName evidence="3">SpoIIE family protein phosphatase</fullName>
    </submittedName>
</protein>
<gene>
    <name evidence="3" type="ORF">SM611_26980</name>
</gene>
<evidence type="ECO:0000259" key="2">
    <source>
        <dbReference type="SMART" id="SM00331"/>
    </source>
</evidence>
<dbReference type="SMART" id="SM00331">
    <property type="entry name" value="PP2C_SIG"/>
    <property type="match status" value="1"/>
</dbReference>
<evidence type="ECO:0000313" key="3">
    <source>
        <dbReference type="EMBL" id="MFA1542599.1"/>
    </source>
</evidence>
<keyword evidence="1" id="KW-0378">Hydrolase</keyword>